<evidence type="ECO:0000256" key="3">
    <source>
        <dbReference type="ARBA" id="ARBA00023163"/>
    </source>
</evidence>
<keyword evidence="2" id="KW-0238">DNA-binding</keyword>
<dbReference type="InterPro" id="IPR018060">
    <property type="entry name" value="HTH_AraC"/>
</dbReference>
<name>A0A6N8JBI1_9BACT</name>
<gene>
    <name evidence="5" type="ORF">GO495_12885</name>
</gene>
<dbReference type="PROSITE" id="PS01124">
    <property type="entry name" value="HTH_ARAC_FAMILY_2"/>
    <property type="match status" value="1"/>
</dbReference>
<dbReference type="PANTHER" id="PTHR47893:SF1">
    <property type="entry name" value="REGULATORY PROTEIN PCHR"/>
    <property type="match status" value="1"/>
</dbReference>
<feature type="domain" description="HTH araC/xylS-type" evidence="4">
    <location>
        <begin position="228"/>
        <end position="324"/>
    </location>
</feature>
<dbReference type="OrthoDB" id="1156172at2"/>
<accession>A0A6N8JBI1</accession>
<dbReference type="SUPFAM" id="SSF46689">
    <property type="entry name" value="Homeodomain-like"/>
    <property type="match status" value="2"/>
</dbReference>
<comment type="caution">
    <text evidence="5">The sequence shown here is derived from an EMBL/GenBank/DDBJ whole genome shotgun (WGS) entry which is preliminary data.</text>
</comment>
<evidence type="ECO:0000256" key="1">
    <source>
        <dbReference type="ARBA" id="ARBA00023015"/>
    </source>
</evidence>
<organism evidence="5 6">
    <name type="scientific">Chitinophaga oryziterrae</name>
    <dbReference type="NCBI Taxonomy" id="1031224"/>
    <lineage>
        <taxon>Bacteria</taxon>
        <taxon>Pseudomonadati</taxon>
        <taxon>Bacteroidota</taxon>
        <taxon>Chitinophagia</taxon>
        <taxon>Chitinophagales</taxon>
        <taxon>Chitinophagaceae</taxon>
        <taxon>Chitinophaga</taxon>
    </lineage>
</organism>
<dbReference type="Pfam" id="PF12833">
    <property type="entry name" value="HTH_18"/>
    <property type="match status" value="1"/>
</dbReference>
<proteinExistence type="predicted"/>
<dbReference type="Proteomes" id="UP000468388">
    <property type="component" value="Unassembled WGS sequence"/>
</dbReference>
<sequence>MAVVFDFEAGKGFHFTSTFAKRFNSKLINDRVFLPETLGEGFIQEVYLDNGLSLCLHHYTLKEEFVLRRHGTGASEVLTMKFDGRRMPVRSKKDMWESLFTIGKGYEVEFGTSNFFTEVTIPPSEKIIFIVIVITRQTLLNLLQLKKEGTEIENAIRNNPSFIFHEGMTGEMEQTLKRISMINETTKLSALLYQTRAQELIYFLFSRLFSRKEGVLFYVNQEDVKKIYLVRANILADLSTPPQLPDLARNIGMSPTKMKQLFRQIFGDSIYNYFQAERMNEAAQLLRDYSVSQVGYRIGFSNLSHFTRLFERHHQMKPKRYKDILEERLLQD</sequence>
<dbReference type="SMART" id="SM00342">
    <property type="entry name" value="HTH_ARAC"/>
    <property type="match status" value="1"/>
</dbReference>
<dbReference type="PROSITE" id="PS00041">
    <property type="entry name" value="HTH_ARAC_FAMILY_1"/>
    <property type="match status" value="1"/>
</dbReference>
<keyword evidence="1" id="KW-0805">Transcription regulation</keyword>
<protein>
    <submittedName>
        <fullName evidence="5">Helix-turn-helix domain-containing protein</fullName>
    </submittedName>
</protein>
<dbReference type="GO" id="GO:0003700">
    <property type="term" value="F:DNA-binding transcription factor activity"/>
    <property type="evidence" value="ECO:0007669"/>
    <property type="project" value="InterPro"/>
</dbReference>
<evidence type="ECO:0000313" key="5">
    <source>
        <dbReference type="EMBL" id="MVT41482.1"/>
    </source>
</evidence>
<dbReference type="InterPro" id="IPR009057">
    <property type="entry name" value="Homeodomain-like_sf"/>
</dbReference>
<dbReference type="InterPro" id="IPR053142">
    <property type="entry name" value="PchR_regulatory_protein"/>
</dbReference>
<keyword evidence="6" id="KW-1185">Reference proteome</keyword>
<evidence type="ECO:0000256" key="2">
    <source>
        <dbReference type="ARBA" id="ARBA00023125"/>
    </source>
</evidence>
<dbReference type="AlphaFoldDB" id="A0A6N8JBI1"/>
<dbReference type="GO" id="GO:0043565">
    <property type="term" value="F:sequence-specific DNA binding"/>
    <property type="evidence" value="ECO:0007669"/>
    <property type="project" value="InterPro"/>
</dbReference>
<dbReference type="Gene3D" id="1.10.10.60">
    <property type="entry name" value="Homeodomain-like"/>
    <property type="match status" value="2"/>
</dbReference>
<keyword evidence="3" id="KW-0804">Transcription</keyword>
<dbReference type="RefSeq" id="WP_157300108.1">
    <property type="nucleotide sequence ID" value="NZ_BAAAZB010000025.1"/>
</dbReference>
<evidence type="ECO:0000313" key="6">
    <source>
        <dbReference type="Proteomes" id="UP000468388"/>
    </source>
</evidence>
<dbReference type="PANTHER" id="PTHR47893">
    <property type="entry name" value="REGULATORY PROTEIN PCHR"/>
    <property type="match status" value="1"/>
</dbReference>
<evidence type="ECO:0000259" key="4">
    <source>
        <dbReference type="PROSITE" id="PS01124"/>
    </source>
</evidence>
<dbReference type="EMBL" id="WRXO01000003">
    <property type="protein sequence ID" value="MVT41482.1"/>
    <property type="molecule type" value="Genomic_DNA"/>
</dbReference>
<dbReference type="InterPro" id="IPR018062">
    <property type="entry name" value="HTH_AraC-typ_CS"/>
</dbReference>
<reference evidence="5 6" key="1">
    <citation type="submission" date="2019-12" db="EMBL/GenBank/DDBJ databases">
        <title>The draft genomic sequence of strain Chitinophaga oryziterrae JCM 16595.</title>
        <authorList>
            <person name="Zhang X."/>
        </authorList>
    </citation>
    <scope>NUCLEOTIDE SEQUENCE [LARGE SCALE GENOMIC DNA]</scope>
    <source>
        <strain evidence="5 6">JCM 16595</strain>
    </source>
</reference>